<dbReference type="EMBL" id="BARU01042131">
    <property type="protein sequence ID" value="GAH81533.1"/>
    <property type="molecule type" value="Genomic_DNA"/>
</dbReference>
<organism evidence="1">
    <name type="scientific">marine sediment metagenome</name>
    <dbReference type="NCBI Taxonomy" id="412755"/>
    <lineage>
        <taxon>unclassified sequences</taxon>
        <taxon>metagenomes</taxon>
        <taxon>ecological metagenomes</taxon>
    </lineage>
</organism>
<feature type="non-terminal residue" evidence="1">
    <location>
        <position position="190"/>
    </location>
</feature>
<sequence length="190" mass="21879">MEVPFAKYDMITNSWITETNFTQNFPINKMLLIEDVTSSGATLFGPTFYEGQEIQTGVIDLNSIYVNKSYSNKFELVNSSTYSWNITSDGSLVISGLNYTETGDVFKVCYFATYPVEILHPLNRHNSNIESFKVINKTGFEYTFVEGVDYKLSQDGYKIYFFDLYNTILEDGNFTIYDLFEIKYHAPLSE</sequence>
<protein>
    <submittedName>
        <fullName evidence="1">Uncharacterized protein</fullName>
    </submittedName>
</protein>
<gene>
    <name evidence="1" type="ORF">S03H2_64800</name>
</gene>
<accession>X1KHJ4</accession>
<reference evidence="1" key="1">
    <citation type="journal article" date="2014" name="Front. Microbiol.">
        <title>High frequency of phylogenetically diverse reductive dehalogenase-homologous genes in deep subseafloor sedimentary metagenomes.</title>
        <authorList>
            <person name="Kawai M."/>
            <person name="Futagami T."/>
            <person name="Toyoda A."/>
            <person name="Takaki Y."/>
            <person name="Nishi S."/>
            <person name="Hori S."/>
            <person name="Arai W."/>
            <person name="Tsubouchi T."/>
            <person name="Morono Y."/>
            <person name="Uchiyama I."/>
            <person name="Ito T."/>
            <person name="Fujiyama A."/>
            <person name="Inagaki F."/>
            <person name="Takami H."/>
        </authorList>
    </citation>
    <scope>NUCLEOTIDE SEQUENCE</scope>
    <source>
        <strain evidence="1">Expedition CK06-06</strain>
    </source>
</reference>
<comment type="caution">
    <text evidence="1">The sequence shown here is derived from an EMBL/GenBank/DDBJ whole genome shotgun (WGS) entry which is preliminary data.</text>
</comment>
<proteinExistence type="predicted"/>
<dbReference type="AlphaFoldDB" id="X1KHJ4"/>
<evidence type="ECO:0000313" key="1">
    <source>
        <dbReference type="EMBL" id="GAH81533.1"/>
    </source>
</evidence>
<name>X1KHJ4_9ZZZZ</name>